<proteinExistence type="predicted"/>
<evidence type="ECO:0000313" key="1">
    <source>
        <dbReference type="EMBL" id="KAH7571633.1"/>
    </source>
</evidence>
<gene>
    <name evidence="1" type="ORF">JRO89_XS04G0106100</name>
</gene>
<dbReference type="InterPro" id="IPR020930">
    <property type="entry name" value="Ribosomal_uL5_bac-type"/>
</dbReference>
<reference evidence="1 2" key="1">
    <citation type="submission" date="2021-02" db="EMBL/GenBank/DDBJ databases">
        <title>Plant Genome Project.</title>
        <authorList>
            <person name="Zhang R.-G."/>
        </authorList>
    </citation>
    <scope>NUCLEOTIDE SEQUENCE [LARGE SCALE GENOMIC DNA]</scope>
    <source>
        <tissue evidence="1">Leaves</tissue>
    </source>
</reference>
<dbReference type="PANTHER" id="PTHR33284">
    <property type="entry name" value="RIBOSOMAL PROTEIN L25/GLN-TRNA SYNTHETASE, ANTI-CODON-BINDING DOMAIN-CONTAINING PROTEIN"/>
    <property type="match status" value="1"/>
</dbReference>
<dbReference type="SUPFAM" id="SSF50715">
    <property type="entry name" value="Ribosomal protein L25-like"/>
    <property type="match status" value="1"/>
</dbReference>
<dbReference type="Proteomes" id="UP000827721">
    <property type="component" value="Unassembled WGS sequence"/>
</dbReference>
<evidence type="ECO:0000313" key="2">
    <source>
        <dbReference type="Proteomes" id="UP000827721"/>
    </source>
</evidence>
<dbReference type="InterPro" id="IPR011035">
    <property type="entry name" value="Ribosomal_bL25/Gln-tRNA_synth"/>
</dbReference>
<name>A0ABQ8I4R8_9ROSI</name>
<dbReference type="PANTHER" id="PTHR33284:SF1">
    <property type="entry name" value="RIBOSOMAL PROTEIN L25_GLN-TRNA SYNTHETASE, ANTI-CODON-BINDING DOMAIN-CONTAINING PROTEIN"/>
    <property type="match status" value="1"/>
</dbReference>
<accession>A0ABQ8I4R8</accession>
<organism evidence="1 2">
    <name type="scientific">Xanthoceras sorbifolium</name>
    <dbReference type="NCBI Taxonomy" id="99658"/>
    <lineage>
        <taxon>Eukaryota</taxon>
        <taxon>Viridiplantae</taxon>
        <taxon>Streptophyta</taxon>
        <taxon>Embryophyta</taxon>
        <taxon>Tracheophyta</taxon>
        <taxon>Spermatophyta</taxon>
        <taxon>Magnoliopsida</taxon>
        <taxon>eudicotyledons</taxon>
        <taxon>Gunneridae</taxon>
        <taxon>Pentapetalae</taxon>
        <taxon>rosids</taxon>
        <taxon>malvids</taxon>
        <taxon>Sapindales</taxon>
        <taxon>Sapindaceae</taxon>
        <taxon>Xanthoceroideae</taxon>
        <taxon>Xanthoceras</taxon>
    </lineage>
</organism>
<keyword evidence="2" id="KW-1185">Reference proteome</keyword>
<protein>
    <submittedName>
        <fullName evidence="1">Uncharacterized protein</fullName>
    </submittedName>
</protein>
<sequence>MLGPSSPIQKILTARRKNKIGTRSSARRSLKLLFPGPSISVPVVSGKRKNDGSLESDREVAFKQKELNSLLRDNLSEATMAKVKIIEAELSNLLAKEELYWHQRSRADWMRAGNKNSKFFHLKASARRKKNTILNLIDEDGVCHTEADGIHRTVCKYFTSMFSSSRPSISDLENASKFINCRMDSDMLAVLNAHFDAFEKEDGQYEGNKQIISVQTSQIRKFVNNLGRLFFLSRLFDLEVQPEFGSSDVIGKVRVLPKLLHLHAGVDVPLNVTFLWAPSHALLKVNIPFVFRGEDALSGLRKCIP</sequence>
<dbReference type="EMBL" id="JAFEMO010000004">
    <property type="protein sequence ID" value="KAH7571633.1"/>
    <property type="molecule type" value="Genomic_DNA"/>
</dbReference>
<comment type="caution">
    <text evidence="1">The sequence shown here is derived from an EMBL/GenBank/DDBJ whole genome shotgun (WGS) entry which is preliminary data.</text>
</comment>